<proteinExistence type="predicted"/>
<organism evidence="2 3">
    <name type="scientific">Natrialba taiwanensis DSM 12281</name>
    <dbReference type="NCBI Taxonomy" id="1230458"/>
    <lineage>
        <taxon>Archaea</taxon>
        <taxon>Methanobacteriati</taxon>
        <taxon>Methanobacteriota</taxon>
        <taxon>Stenosarchaea group</taxon>
        <taxon>Halobacteria</taxon>
        <taxon>Halobacteriales</taxon>
        <taxon>Natrialbaceae</taxon>
        <taxon>Natrialba</taxon>
    </lineage>
</organism>
<dbReference type="OrthoDB" id="238114at2157"/>
<accession>L9ZN17</accession>
<dbReference type="RefSeq" id="WP_006827076.1">
    <property type="nucleotide sequence ID" value="NZ_AOIL01000054.1"/>
</dbReference>
<sequence length="61" mass="6712">MSNILENPVYRYGMGLSSAAILAFVAISYLEGMTRLLVLGLAAFELVLFPQMLKWMVTADA</sequence>
<keyword evidence="1" id="KW-0472">Membrane</keyword>
<gene>
    <name evidence="2" type="ORF">C484_17206</name>
</gene>
<comment type="caution">
    <text evidence="2">The sequence shown here is derived from an EMBL/GenBank/DDBJ whole genome shotgun (WGS) entry which is preliminary data.</text>
</comment>
<name>L9ZN17_9EURY</name>
<dbReference type="AlphaFoldDB" id="L9ZN17"/>
<keyword evidence="3" id="KW-1185">Reference proteome</keyword>
<feature type="transmembrane region" description="Helical" evidence="1">
    <location>
        <begin position="12"/>
        <end position="30"/>
    </location>
</feature>
<evidence type="ECO:0000313" key="2">
    <source>
        <dbReference type="EMBL" id="ELY87451.1"/>
    </source>
</evidence>
<protein>
    <submittedName>
        <fullName evidence="2">Uncharacterized protein</fullName>
    </submittedName>
</protein>
<evidence type="ECO:0000256" key="1">
    <source>
        <dbReference type="SAM" id="Phobius"/>
    </source>
</evidence>
<feature type="transmembrane region" description="Helical" evidence="1">
    <location>
        <begin position="36"/>
        <end position="57"/>
    </location>
</feature>
<dbReference type="EMBL" id="AOIL01000054">
    <property type="protein sequence ID" value="ELY87451.1"/>
    <property type="molecule type" value="Genomic_DNA"/>
</dbReference>
<keyword evidence="1" id="KW-1133">Transmembrane helix</keyword>
<evidence type="ECO:0000313" key="3">
    <source>
        <dbReference type="Proteomes" id="UP000011648"/>
    </source>
</evidence>
<keyword evidence="1" id="KW-0812">Transmembrane</keyword>
<dbReference type="PATRIC" id="fig|1230458.4.peg.3490"/>
<dbReference type="Proteomes" id="UP000011648">
    <property type="component" value="Unassembled WGS sequence"/>
</dbReference>
<reference evidence="2 3" key="1">
    <citation type="journal article" date="2014" name="PLoS Genet.">
        <title>Phylogenetically driven sequencing of extremely halophilic archaea reveals strategies for static and dynamic osmo-response.</title>
        <authorList>
            <person name="Becker E.A."/>
            <person name="Seitzer P.M."/>
            <person name="Tritt A."/>
            <person name="Larsen D."/>
            <person name="Krusor M."/>
            <person name="Yao A.I."/>
            <person name="Wu D."/>
            <person name="Madern D."/>
            <person name="Eisen J.A."/>
            <person name="Darling A.E."/>
            <person name="Facciotti M.T."/>
        </authorList>
    </citation>
    <scope>NUCLEOTIDE SEQUENCE [LARGE SCALE GENOMIC DNA]</scope>
    <source>
        <strain evidence="2 3">DSM 12281</strain>
    </source>
</reference>